<dbReference type="EMBL" id="JANAVB010031020">
    <property type="protein sequence ID" value="KAJ6812445.1"/>
    <property type="molecule type" value="Genomic_DNA"/>
</dbReference>
<reference evidence="7" key="2">
    <citation type="submission" date="2023-04" db="EMBL/GenBank/DDBJ databases">
        <authorList>
            <person name="Bruccoleri R.E."/>
            <person name="Oakeley E.J."/>
            <person name="Faust A.-M."/>
            <person name="Dessus-Babus S."/>
            <person name="Altorfer M."/>
            <person name="Burckhardt D."/>
            <person name="Oertli M."/>
            <person name="Naumann U."/>
            <person name="Petersen F."/>
            <person name="Wong J."/>
        </authorList>
    </citation>
    <scope>NUCLEOTIDE SEQUENCE</scope>
    <source>
        <strain evidence="7">GSM-AAB239-AS_SAM_17_03QT</strain>
        <tissue evidence="7">Leaf</tissue>
    </source>
</reference>
<keyword evidence="3 7" id="KW-0240">DNA-directed RNA polymerase</keyword>
<organism evidence="7 8">
    <name type="scientific">Iris pallida</name>
    <name type="common">Sweet iris</name>
    <dbReference type="NCBI Taxonomy" id="29817"/>
    <lineage>
        <taxon>Eukaryota</taxon>
        <taxon>Viridiplantae</taxon>
        <taxon>Streptophyta</taxon>
        <taxon>Embryophyta</taxon>
        <taxon>Tracheophyta</taxon>
        <taxon>Spermatophyta</taxon>
        <taxon>Magnoliopsida</taxon>
        <taxon>Liliopsida</taxon>
        <taxon>Asparagales</taxon>
        <taxon>Iridaceae</taxon>
        <taxon>Iridoideae</taxon>
        <taxon>Irideae</taxon>
        <taxon>Iris</taxon>
    </lineage>
</organism>
<gene>
    <name evidence="7" type="ORF">M6B38_147565</name>
</gene>
<dbReference type="GO" id="GO:0006351">
    <property type="term" value="P:DNA-templated transcription"/>
    <property type="evidence" value="ECO:0007669"/>
    <property type="project" value="InterPro"/>
</dbReference>
<evidence type="ECO:0000256" key="6">
    <source>
        <dbReference type="SAM" id="MobiDB-lite"/>
    </source>
</evidence>
<accession>A0AAX6F946</accession>
<comment type="caution">
    <text evidence="7">The sequence shown here is derived from an EMBL/GenBank/DDBJ whole genome shotgun (WGS) entry which is preliminary data.</text>
</comment>
<dbReference type="Pfam" id="PF06870">
    <property type="entry name" value="RNA_pol_I_A49"/>
    <property type="match status" value="1"/>
</dbReference>
<comment type="similarity">
    <text evidence="2">Belongs to the eukaryotic RPA49/POLR1E RNA polymerase subunit family.</text>
</comment>
<dbReference type="GO" id="GO:0005730">
    <property type="term" value="C:nucleolus"/>
    <property type="evidence" value="ECO:0007669"/>
    <property type="project" value="UniProtKB-SubCell"/>
</dbReference>
<evidence type="ECO:0000313" key="8">
    <source>
        <dbReference type="Proteomes" id="UP001140949"/>
    </source>
</evidence>
<dbReference type="GO" id="GO:0003677">
    <property type="term" value="F:DNA binding"/>
    <property type="evidence" value="ECO:0007669"/>
    <property type="project" value="InterPro"/>
</dbReference>
<dbReference type="Proteomes" id="UP001140949">
    <property type="component" value="Unassembled WGS sequence"/>
</dbReference>
<evidence type="ECO:0000256" key="2">
    <source>
        <dbReference type="ARBA" id="ARBA00009430"/>
    </source>
</evidence>
<name>A0AAX6F946_IRIPA</name>
<sequence length="422" mass="47839">MADSENEGESVRTENRRKKKKLSVSTLPVPSASGRIAPMVGYFPSGYNPAAAAAGAEDPEVRVFRDRRHPSSRVELVVKPEAESKVEFVGTSYTGANAQHNPCNYALGILDKDAGTLKIVPIAANKIFRLEPRVMKRPSADVEEEGVVEGKKKEDLNLLYGTKKQRNMDKRYSSLQQLSGVGTEQEHLEYTNKINDEALEDNNEAATPNIPPHDLSADAPEKVYLLDEMILKSERNHLFDILEILQSGFGEKTKFWEENYYPSFVVHRLHMLRETKDQEEKEKFACILSYITHLVNFWKLTGVGTAGRFKSSRPLSNILGEALNKYKIPRVVFQRFMKLFVDAELDVIPTEKKELLIGYILVLTLFADKFRSDASDITKDLGLTNVNLYFLQLGCKTEKGFWTLTAPLKLRPVKRRGRKQKK</sequence>
<feature type="region of interest" description="Disordered" evidence="6">
    <location>
        <begin position="1"/>
        <end position="33"/>
    </location>
</feature>
<comment type="subcellular location">
    <subcellularLocation>
        <location evidence="1">Nucleus</location>
        <location evidence="1">Nucleolus</location>
    </subcellularLocation>
</comment>
<dbReference type="AlphaFoldDB" id="A0AAX6F946"/>
<dbReference type="InterPro" id="IPR009668">
    <property type="entry name" value="RNA_pol-assoc_fac_A49-like"/>
</dbReference>
<keyword evidence="8" id="KW-1185">Reference proteome</keyword>
<reference evidence="7" key="1">
    <citation type="journal article" date="2023" name="GigaByte">
        <title>Genome assembly of the bearded iris, Iris pallida Lam.</title>
        <authorList>
            <person name="Bruccoleri R.E."/>
            <person name="Oakeley E.J."/>
            <person name="Faust A.M.E."/>
            <person name="Altorfer M."/>
            <person name="Dessus-Babus S."/>
            <person name="Burckhardt D."/>
            <person name="Oertli M."/>
            <person name="Naumann U."/>
            <person name="Petersen F."/>
            <person name="Wong J."/>
        </authorList>
    </citation>
    <scope>NUCLEOTIDE SEQUENCE</scope>
    <source>
        <strain evidence="7">GSM-AAB239-AS_SAM_17_03QT</strain>
    </source>
</reference>
<protein>
    <submittedName>
        <fullName evidence="7">DNA-directed RNA polymerase I subunit rpa49</fullName>
    </submittedName>
</protein>
<evidence type="ECO:0000256" key="1">
    <source>
        <dbReference type="ARBA" id="ARBA00004604"/>
    </source>
</evidence>
<keyword evidence="4" id="KW-0804">Transcription</keyword>
<dbReference type="PANTHER" id="PTHR14440">
    <property type="entry name" value="DNA-DIRECTED RNA POLYMERASE I SUBUNIT RPA49"/>
    <property type="match status" value="1"/>
</dbReference>
<proteinExistence type="inferred from homology"/>
<evidence type="ECO:0000256" key="4">
    <source>
        <dbReference type="ARBA" id="ARBA00023163"/>
    </source>
</evidence>
<evidence type="ECO:0000256" key="3">
    <source>
        <dbReference type="ARBA" id="ARBA00022478"/>
    </source>
</evidence>
<keyword evidence="5" id="KW-0539">Nucleus</keyword>
<evidence type="ECO:0000313" key="7">
    <source>
        <dbReference type="EMBL" id="KAJ6812445.1"/>
    </source>
</evidence>
<dbReference type="GO" id="GO:0000428">
    <property type="term" value="C:DNA-directed RNA polymerase complex"/>
    <property type="evidence" value="ECO:0007669"/>
    <property type="project" value="UniProtKB-KW"/>
</dbReference>
<evidence type="ECO:0000256" key="5">
    <source>
        <dbReference type="ARBA" id="ARBA00023242"/>
    </source>
</evidence>